<organism evidence="6 7">
    <name type="scientific">Limnospira platensis NIES-46</name>
    <dbReference type="NCBI Taxonomy" id="1236695"/>
    <lineage>
        <taxon>Bacteria</taxon>
        <taxon>Bacillati</taxon>
        <taxon>Cyanobacteriota</taxon>
        <taxon>Cyanophyceae</taxon>
        <taxon>Oscillatoriophycideae</taxon>
        <taxon>Oscillatoriales</taxon>
        <taxon>Sirenicapillariaceae</taxon>
        <taxon>Limnospira</taxon>
    </lineage>
</organism>
<reference evidence="6 7" key="1">
    <citation type="journal article" date="2019" name="J Genomics">
        <title>The Draft Genome of a Hydrogen-producing Cyanobacterium, Arthrospira platensis NIES-46.</title>
        <authorList>
            <person name="Suzuki S."/>
            <person name="Yamaguchi H."/>
            <person name="Kawachi M."/>
        </authorList>
    </citation>
    <scope>NUCLEOTIDE SEQUENCE [LARGE SCALE GENOMIC DNA]</scope>
    <source>
        <strain evidence="6 7">NIES-46</strain>
    </source>
</reference>
<dbReference type="Pfam" id="PF13416">
    <property type="entry name" value="SBP_bac_8"/>
    <property type="match status" value="1"/>
</dbReference>
<dbReference type="PANTHER" id="PTHR30222:SF17">
    <property type="entry name" value="SPERMIDINE_PUTRESCINE-BINDING PERIPLASMIC PROTEIN"/>
    <property type="match status" value="1"/>
</dbReference>
<keyword evidence="7" id="KW-1185">Reference proteome</keyword>
<dbReference type="RefSeq" id="WP_006618827.1">
    <property type="nucleotide sequence ID" value="NZ_BIMW01000068.1"/>
</dbReference>
<protein>
    <submittedName>
        <fullName evidence="6">Polyamine ABC transporter substrate-binding protein</fullName>
    </submittedName>
</protein>
<dbReference type="SUPFAM" id="SSF53850">
    <property type="entry name" value="Periplasmic binding protein-like II"/>
    <property type="match status" value="1"/>
</dbReference>
<dbReference type="GeneID" id="301682195"/>
<evidence type="ECO:0000313" key="6">
    <source>
        <dbReference type="EMBL" id="GCE93255.1"/>
    </source>
</evidence>
<dbReference type="PANTHER" id="PTHR30222">
    <property type="entry name" value="SPERMIDINE/PUTRESCINE-BINDING PERIPLASMIC PROTEIN"/>
    <property type="match status" value="1"/>
</dbReference>
<name>A0A5M3T496_LIMPL</name>
<evidence type="ECO:0000256" key="5">
    <source>
        <dbReference type="SAM" id="SignalP"/>
    </source>
</evidence>
<dbReference type="CDD" id="cd13590">
    <property type="entry name" value="PBP2_PotD_PotF_like"/>
    <property type="match status" value="1"/>
</dbReference>
<gene>
    <name evidence="6" type="ORF">NIES46_13040</name>
</gene>
<dbReference type="InterPro" id="IPR001188">
    <property type="entry name" value="Sperm_putr-bd"/>
</dbReference>
<evidence type="ECO:0000256" key="4">
    <source>
        <dbReference type="ARBA" id="ARBA00022764"/>
    </source>
</evidence>
<accession>A0A5M3T496</accession>
<dbReference type="Gene3D" id="3.40.190.10">
    <property type="entry name" value="Periplasmic binding protein-like II"/>
    <property type="match status" value="2"/>
</dbReference>
<dbReference type="EMBL" id="BIMW01000068">
    <property type="protein sequence ID" value="GCE93255.1"/>
    <property type="molecule type" value="Genomic_DNA"/>
</dbReference>
<evidence type="ECO:0000256" key="2">
    <source>
        <dbReference type="ARBA" id="ARBA00022448"/>
    </source>
</evidence>
<comment type="subcellular location">
    <subcellularLocation>
        <location evidence="1">Periplasm</location>
    </subcellularLocation>
</comment>
<dbReference type="Proteomes" id="UP000326169">
    <property type="component" value="Unassembled WGS sequence"/>
</dbReference>
<proteinExistence type="predicted"/>
<comment type="caution">
    <text evidence="6">The sequence shown here is derived from an EMBL/GenBank/DDBJ whole genome shotgun (WGS) entry which is preliminary data.</text>
</comment>
<evidence type="ECO:0000256" key="3">
    <source>
        <dbReference type="ARBA" id="ARBA00022729"/>
    </source>
</evidence>
<keyword evidence="3 5" id="KW-0732">Signal</keyword>
<evidence type="ECO:0000256" key="1">
    <source>
        <dbReference type="ARBA" id="ARBA00004418"/>
    </source>
</evidence>
<keyword evidence="4" id="KW-0574">Periplasm</keyword>
<dbReference type="PRINTS" id="PR00909">
    <property type="entry name" value="SPERMDNBNDNG"/>
</dbReference>
<dbReference type="InterPro" id="IPR006059">
    <property type="entry name" value="SBP"/>
</dbReference>
<feature type="chain" id="PRO_5047200427" evidence="5">
    <location>
        <begin position="23"/>
        <end position="360"/>
    </location>
</feature>
<evidence type="ECO:0000313" key="7">
    <source>
        <dbReference type="Proteomes" id="UP000326169"/>
    </source>
</evidence>
<feature type="signal peptide" evidence="5">
    <location>
        <begin position="1"/>
        <end position="22"/>
    </location>
</feature>
<keyword evidence="2" id="KW-0813">Transport</keyword>
<dbReference type="PIRSF" id="PIRSF019574">
    <property type="entry name" value="Periplasmic_polyamine_BP"/>
    <property type="match status" value="1"/>
</dbReference>
<sequence length="360" mass="40043">MKRLLTLILLFSLGVILPWGCAATSPDGSLTGTGSQNVLNIYNWSSYIAPQAIAQFEQEYNVKINYDTYDSGESMYAKLQAGNPGYDVVFSPDYMVGIMINQGMLQPLDLARIPNIIHLDPQFANPPYDPGNQYSIPYQWVTLGIGYNIDRVGENINSWSQLFDPDFASKVSLLDDMRHTMGAVLIYLGYDPNTTNQNEIFAARDFLIQNSSHITAFVPDTGQNLLNQGEVDMTMEYSGDIFQVMQENPKLRYAIPQEGTIIGMDNMVIPTGAPNPDLALTFINFIMEPEISAQISNFINYGSPNKTAIAEKLIKPENLANPGIYPPPEVFAKLRYLEDVGEATIFYDQAWTEVKLGVGS</sequence>